<feature type="domain" description="Major facilitator superfamily (MFS) profile" evidence="6">
    <location>
        <begin position="21"/>
        <end position="407"/>
    </location>
</feature>
<keyword evidence="8" id="KW-1185">Reference proteome</keyword>
<evidence type="ECO:0000256" key="4">
    <source>
        <dbReference type="ARBA" id="ARBA00023136"/>
    </source>
</evidence>
<reference evidence="7 8" key="1">
    <citation type="submission" date="2016-10" db="EMBL/GenBank/DDBJ databases">
        <authorList>
            <person name="de Groot N.N."/>
        </authorList>
    </citation>
    <scope>NUCLEOTIDE SEQUENCE [LARGE SCALE GENOMIC DNA]</scope>
    <source>
        <strain evidence="7 8">CGMCC 4.2022</strain>
    </source>
</reference>
<dbReference type="PANTHER" id="PTHR42910:SF1">
    <property type="entry name" value="MAJOR FACILITATOR SUPERFAMILY (MFS) PROFILE DOMAIN-CONTAINING PROTEIN"/>
    <property type="match status" value="1"/>
</dbReference>
<keyword evidence="3 5" id="KW-1133">Transmembrane helix</keyword>
<evidence type="ECO:0000259" key="6">
    <source>
        <dbReference type="PROSITE" id="PS50850"/>
    </source>
</evidence>
<feature type="transmembrane region" description="Helical" evidence="5">
    <location>
        <begin position="54"/>
        <end position="75"/>
    </location>
</feature>
<dbReference type="AlphaFoldDB" id="A0A1G9Z976"/>
<keyword evidence="2 5" id="KW-0812">Transmembrane</keyword>
<dbReference type="PROSITE" id="PS50850">
    <property type="entry name" value="MFS"/>
    <property type="match status" value="1"/>
</dbReference>
<gene>
    <name evidence="7" type="ORF">SAMN05216259_10348</name>
</gene>
<feature type="transmembrane region" description="Helical" evidence="5">
    <location>
        <begin position="287"/>
        <end position="305"/>
    </location>
</feature>
<evidence type="ECO:0000256" key="1">
    <source>
        <dbReference type="ARBA" id="ARBA00004651"/>
    </source>
</evidence>
<accession>A0A1G9Z976</accession>
<dbReference type="EMBL" id="FNIE01000003">
    <property type="protein sequence ID" value="SDN17391.1"/>
    <property type="molecule type" value="Genomic_DNA"/>
</dbReference>
<evidence type="ECO:0000256" key="3">
    <source>
        <dbReference type="ARBA" id="ARBA00022989"/>
    </source>
</evidence>
<feature type="transmembrane region" description="Helical" evidence="5">
    <location>
        <begin position="376"/>
        <end position="394"/>
    </location>
</feature>
<evidence type="ECO:0000313" key="7">
    <source>
        <dbReference type="EMBL" id="SDN17391.1"/>
    </source>
</evidence>
<dbReference type="GO" id="GO:0005886">
    <property type="term" value="C:plasma membrane"/>
    <property type="evidence" value="ECO:0007669"/>
    <property type="project" value="UniProtKB-SubCell"/>
</dbReference>
<dbReference type="Pfam" id="PF07690">
    <property type="entry name" value="MFS_1"/>
    <property type="match status" value="1"/>
</dbReference>
<feature type="transmembrane region" description="Helical" evidence="5">
    <location>
        <begin position="254"/>
        <end position="275"/>
    </location>
</feature>
<evidence type="ECO:0000256" key="5">
    <source>
        <dbReference type="SAM" id="Phobius"/>
    </source>
</evidence>
<organism evidence="7 8">
    <name type="scientific">Actinacidiphila guanduensis</name>
    <dbReference type="NCBI Taxonomy" id="310781"/>
    <lineage>
        <taxon>Bacteria</taxon>
        <taxon>Bacillati</taxon>
        <taxon>Actinomycetota</taxon>
        <taxon>Actinomycetes</taxon>
        <taxon>Kitasatosporales</taxon>
        <taxon>Streptomycetaceae</taxon>
        <taxon>Actinacidiphila</taxon>
    </lineage>
</organism>
<comment type="subcellular location">
    <subcellularLocation>
        <location evidence="1">Cell membrane</location>
        <topology evidence="1">Multi-pass membrane protein</topology>
    </subcellularLocation>
</comment>
<feature type="transmembrane region" description="Helical" evidence="5">
    <location>
        <begin position="87"/>
        <end position="105"/>
    </location>
</feature>
<feature type="transmembrane region" description="Helical" evidence="5">
    <location>
        <begin position="176"/>
        <end position="198"/>
    </location>
</feature>
<dbReference type="SUPFAM" id="SSF103473">
    <property type="entry name" value="MFS general substrate transporter"/>
    <property type="match status" value="1"/>
</dbReference>
<dbReference type="Gene3D" id="1.20.1250.20">
    <property type="entry name" value="MFS general substrate transporter like domains"/>
    <property type="match status" value="1"/>
</dbReference>
<dbReference type="InterPro" id="IPR011701">
    <property type="entry name" value="MFS"/>
</dbReference>
<dbReference type="Proteomes" id="UP000199341">
    <property type="component" value="Unassembled WGS sequence"/>
</dbReference>
<dbReference type="PANTHER" id="PTHR42910">
    <property type="entry name" value="TRANSPORTER SCO4007-RELATED"/>
    <property type="match status" value="1"/>
</dbReference>
<feature type="transmembrane region" description="Helical" evidence="5">
    <location>
        <begin position="148"/>
        <end position="170"/>
    </location>
</feature>
<evidence type="ECO:0000256" key="2">
    <source>
        <dbReference type="ARBA" id="ARBA00022692"/>
    </source>
</evidence>
<sequence length="421" mass="43420">MNDRRLVRPADESPTGPKRSLVMTLALACGVGVANIYFPQAITPLIAHGLRVRTGLAAAAVTAAQFGYAVGIFFLVPLGDRLVHRKLIPALLGITGLGLIGAGTAPDLAVLVVASAVVGAVTVVPQIIIPMAAGLVAADRRGAVTGTLLSGLIGGILLARTFSGVLGQWLGWRAPYLVAAALILILAAVMTAVLPATVPTSQERYPRLVTASLRLLREEPDLRRSCVYQATVFAGFSAAWTSLTLYVTGPAYHLGASAVGLIALVGAASMFCTPIAGRRTDRDGPDAINLVCILGALLASGILAFGSAGGAFGIVVLTVGMLVLDVSMQSGQVANQARIFVLRPEARGRLNTAYMTCAFLGGSAGSWLGVRAYDLLGWPGVCELLAVLPALALARHVVHLAARSRATPQDTPAESADKVAL</sequence>
<feature type="transmembrane region" description="Helical" evidence="5">
    <location>
        <begin position="226"/>
        <end position="248"/>
    </location>
</feature>
<protein>
    <submittedName>
        <fullName evidence="7">Predicted arabinose efflux permease, MFS family</fullName>
    </submittedName>
</protein>
<dbReference type="InterPro" id="IPR020846">
    <property type="entry name" value="MFS_dom"/>
</dbReference>
<dbReference type="GO" id="GO:0022857">
    <property type="term" value="F:transmembrane transporter activity"/>
    <property type="evidence" value="ECO:0007669"/>
    <property type="project" value="InterPro"/>
</dbReference>
<feature type="transmembrane region" description="Helical" evidence="5">
    <location>
        <begin position="21"/>
        <end position="42"/>
    </location>
</feature>
<evidence type="ECO:0000313" key="8">
    <source>
        <dbReference type="Proteomes" id="UP000199341"/>
    </source>
</evidence>
<proteinExistence type="predicted"/>
<dbReference type="InterPro" id="IPR036259">
    <property type="entry name" value="MFS_trans_sf"/>
</dbReference>
<dbReference type="CDD" id="cd17324">
    <property type="entry name" value="MFS_NepI_like"/>
    <property type="match status" value="1"/>
</dbReference>
<name>A0A1G9Z976_9ACTN</name>
<keyword evidence="4 5" id="KW-0472">Membrane</keyword>
<feature type="transmembrane region" description="Helical" evidence="5">
    <location>
        <begin position="111"/>
        <end position="136"/>
    </location>
</feature>